<sequence>MIDMKSYPRSKLSMLVFGIYMIFVGGIGFGFFPHTVLSLVGMTTTDNTFIRMFGLLAGLLGINYLVMVQQSAIIFFKLSIVLRYLAALFMIHLVVSGISSYNLLLFALGDILAATWTLIALKRDNRSNNSKSE</sequence>
<keyword evidence="1" id="KW-1133">Transmembrane helix</keyword>
<feature type="transmembrane region" description="Helical" evidence="1">
    <location>
        <begin position="74"/>
        <end position="95"/>
    </location>
</feature>
<feature type="transmembrane region" description="Helical" evidence="1">
    <location>
        <begin position="101"/>
        <end position="121"/>
    </location>
</feature>
<evidence type="ECO:0000313" key="2">
    <source>
        <dbReference type="EMBL" id="CAF0716510.1"/>
    </source>
</evidence>
<evidence type="ECO:0000313" key="4">
    <source>
        <dbReference type="Proteomes" id="UP000663860"/>
    </source>
</evidence>
<dbReference type="Proteomes" id="UP000663868">
    <property type="component" value="Unassembled WGS sequence"/>
</dbReference>
<keyword evidence="1" id="KW-0472">Membrane</keyword>
<comment type="caution">
    <text evidence="2">The sequence shown here is derived from an EMBL/GenBank/DDBJ whole genome shotgun (WGS) entry which is preliminary data.</text>
</comment>
<evidence type="ECO:0000313" key="3">
    <source>
        <dbReference type="EMBL" id="CAF3711734.1"/>
    </source>
</evidence>
<dbReference type="Proteomes" id="UP000663860">
    <property type="component" value="Unassembled WGS sequence"/>
</dbReference>
<organism evidence="2 4">
    <name type="scientific">Adineta steineri</name>
    <dbReference type="NCBI Taxonomy" id="433720"/>
    <lineage>
        <taxon>Eukaryota</taxon>
        <taxon>Metazoa</taxon>
        <taxon>Spiralia</taxon>
        <taxon>Gnathifera</taxon>
        <taxon>Rotifera</taxon>
        <taxon>Eurotatoria</taxon>
        <taxon>Bdelloidea</taxon>
        <taxon>Adinetida</taxon>
        <taxon>Adinetidae</taxon>
        <taxon>Adineta</taxon>
    </lineage>
</organism>
<gene>
    <name evidence="2" type="ORF">IZO911_LOCUS1126</name>
    <name evidence="3" type="ORF">KXQ929_LOCUS11784</name>
</gene>
<feature type="transmembrane region" description="Helical" evidence="1">
    <location>
        <begin position="12"/>
        <end position="36"/>
    </location>
</feature>
<keyword evidence="1" id="KW-0812">Transmembrane</keyword>
<feature type="transmembrane region" description="Helical" evidence="1">
    <location>
        <begin position="48"/>
        <end position="67"/>
    </location>
</feature>
<protein>
    <submittedName>
        <fullName evidence="2">Uncharacterized protein</fullName>
    </submittedName>
</protein>
<proteinExistence type="predicted"/>
<reference evidence="2" key="1">
    <citation type="submission" date="2021-02" db="EMBL/GenBank/DDBJ databases">
        <authorList>
            <person name="Nowell W R."/>
        </authorList>
    </citation>
    <scope>NUCLEOTIDE SEQUENCE</scope>
</reference>
<dbReference type="EMBL" id="CAJNOE010000005">
    <property type="protein sequence ID" value="CAF0716510.1"/>
    <property type="molecule type" value="Genomic_DNA"/>
</dbReference>
<dbReference type="EMBL" id="CAJOBB010000590">
    <property type="protein sequence ID" value="CAF3711734.1"/>
    <property type="molecule type" value="Genomic_DNA"/>
</dbReference>
<name>A0A813M8W3_9BILA</name>
<dbReference type="AlphaFoldDB" id="A0A813M8W3"/>
<evidence type="ECO:0000256" key="1">
    <source>
        <dbReference type="SAM" id="Phobius"/>
    </source>
</evidence>
<accession>A0A813M8W3</accession>